<dbReference type="Pfam" id="PF15547">
    <property type="entry name" value="C1ORF64"/>
    <property type="match status" value="1"/>
</dbReference>
<reference evidence="2" key="2">
    <citation type="submission" date="2025-08" db="UniProtKB">
        <authorList>
            <consortium name="Ensembl"/>
        </authorList>
    </citation>
    <scope>IDENTIFICATION</scope>
    <source>
        <strain evidence="2">breed Abyssinian</strain>
    </source>
</reference>
<evidence type="ECO:0000256" key="1">
    <source>
        <dbReference type="SAM" id="MobiDB-lite"/>
    </source>
</evidence>
<keyword evidence="3" id="KW-1185">Reference proteome</keyword>
<accession>A0ABI8AP19</accession>
<reference evidence="2" key="3">
    <citation type="submission" date="2025-09" db="UniProtKB">
        <authorList>
            <consortium name="Ensembl"/>
        </authorList>
    </citation>
    <scope>IDENTIFICATION</scope>
    <source>
        <strain evidence="2">breed Abyssinian</strain>
    </source>
</reference>
<dbReference type="Proteomes" id="UP000823872">
    <property type="component" value="Chromosome C1"/>
</dbReference>
<protein>
    <submittedName>
        <fullName evidence="2">Steroid receptor associated and regulated protein</fullName>
    </submittedName>
</protein>
<evidence type="ECO:0000313" key="2">
    <source>
        <dbReference type="Ensembl" id="ENSFCTP00005061036.1"/>
    </source>
</evidence>
<reference evidence="2 3" key="1">
    <citation type="submission" date="2021-02" db="EMBL/GenBank/DDBJ databases">
        <title>Safari Cat Assemblies.</title>
        <authorList>
            <person name="Bredemeyer K.R."/>
            <person name="Murphy W.J."/>
        </authorList>
    </citation>
    <scope>NUCLEOTIDE SEQUENCE [LARGE SCALE GENOMIC DNA]</scope>
</reference>
<feature type="region of interest" description="Disordered" evidence="1">
    <location>
        <begin position="47"/>
        <end position="80"/>
    </location>
</feature>
<sequence length="215" mass="22295">MISWLPPEDTVGRQPSTNQSGLWVGSLILEEAAEKCSSIQALWKAAMTPSEDPSDPKASPKVTGLETDVETSSGGKPGCHQKAIPPAHLTFVIDCARGRQISLIAPPVLPRAPGPNLGTVTPPMKTYILFCGENQPHLTQEAPLGRGRLAQARGAVPPCRGTGAPDSSPVGPLVPQEAPEAKGNPLKSVPSRSSAWGTVIGSLKALSSCVCGQAD</sequence>
<proteinExistence type="predicted"/>
<gene>
    <name evidence="2" type="primary">SRARP</name>
</gene>
<organism evidence="2 3">
    <name type="scientific">Felis catus</name>
    <name type="common">Cat</name>
    <name type="synonym">Felis silvestris catus</name>
    <dbReference type="NCBI Taxonomy" id="9685"/>
    <lineage>
        <taxon>Eukaryota</taxon>
        <taxon>Metazoa</taxon>
        <taxon>Chordata</taxon>
        <taxon>Craniata</taxon>
        <taxon>Vertebrata</taxon>
        <taxon>Euteleostomi</taxon>
        <taxon>Mammalia</taxon>
        <taxon>Eutheria</taxon>
        <taxon>Laurasiatheria</taxon>
        <taxon>Carnivora</taxon>
        <taxon>Feliformia</taxon>
        <taxon>Felidae</taxon>
        <taxon>Felinae</taxon>
        <taxon>Felis</taxon>
    </lineage>
</organism>
<dbReference type="PANTHER" id="PTHR38494">
    <property type="entry name" value="STEROID RECEPTOR-ASSOCIATED AND REGULATED PROTEIN"/>
    <property type="match status" value="1"/>
</dbReference>
<name>A0ABI8AP19_FELCA</name>
<dbReference type="GeneTree" id="ENSGT00390000000265"/>
<dbReference type="PANTHER" id="PTHR38494:SF1">
    <property type="entry name" value="STEROID RECEPTOR-ASSOCIATED AND REGULATED PROTEIN"/>
    <property type="match status" value="1"/>
</dbReference>
<feature type="region of interest" description="Disordered" evidence="1">
    <location>
        <begin position="154"/>
        <end position="193"/>
    </location>
</feature>
<evidence type="ECO:0000313" key="3">
    <source>
        <dbReference type="Proteomes" id="UP000823872"/>
    </source>
</evidence>
<dbReference type="Ensembl" id="ENSFCTT00005091544.1">
    <property type="protein sequence ID" value="ENSFCTP00005061036.1"/>
    <property type="gene ID" value="ENSFCTG00005033214.1"/>
</dbReference>
<dbReference type="InterPro" id="IPR027852">
    <property type="entry name" value="C1ORF64"/>
</dbReference>